<evidence type="ECO:0000256" key="3">
    <source>
        <dbReference type="ARBA" id="ARBA00023082"/>
    </source>
</evidence>
<dbReference type="CDD" id="cd06171">
    <property type="entry name" value="Sigma70_r4"/>
    <property type="match status" value="1"/>
</dbReference>
<evidence type="ECO:0000256" key="1">
    <source>
        <dbReference type="ARBA" id="ARBA00010641"/>
    </source>
</evidence>
<dbReference type="Pfam" id="PF08281">
    <property type="entry name" value="Sigma70_r4_2"/>
    <property type="match status" value="1"/>
</dbReference>
<keyword evidence="2" id="KW-0805">Transcription regulation</keyword>
<accession>A0ABQ5PAD0</accession>
<dbReference type="InterPro" id="IPR013249">
    <property type="entry name" value="RNA_pol_sigma70_r4_t2"/>
</dbReference>
<comment type="caution">
    <text evidence="8">The sequence shown here is derived from an EMBL/GenBank/DDBJ whole genome shotgun (WGS) entry which is preliminary data.</text>
</comment>
<dbReference type="InterPro" id="IPR014284">
    <property type="entry name" value="RNA_pol_sigma-70_dom"/>
</dbReference>
<sequence>MYPHVGVDASGLATLRAAVLDHLRGYVPAAHHVPALALPRLATSGPPTTICYALADGFKESPARGAVVEGRRPTGGRVARRGRSGPGAPTTTRRPSADSDSARMMELVERAQAGEAEAFGRLYDQYSDTVYRYIYYRVGGKATAEDLTSETFLRALRRISTFTWQGRDFGAWLVTIARNLVADHFKSSRFRLEVTTGEMLDANEVERSPEDSVLESLSNAALLEAVRKLNPQQQECVTLRFLQGLSVAETARVMGKNEGAIKTLQYRAVRTLARLLPDDAR</sequence>
<gene>
    <name evidence="8" type="ORF">SYYSPA8_34490</name>
</gene>
<evidence type="ECO:0000313" key="8">
    <source>
        <dbReference type="EMBL" id="GLF99517.1"/>
    </source>
</evidence>
<dbReference type="RefSeq" id="WP_323451450.1">
    <property type="nucleotide sequence ID" value="NZ_BSBI01000020.1"/>
</dbReference>
<dbReference type="Pfam" id="PF04542">
    <property type="entry name" value="Sigma70_r2"/>
    <property type="match status" value="1"/>
</dbReference>
<name>A0ABQ5PAD0_9ACTN</name>
<organism evidence="8 9">
    <name type="scientific">Streptomyces yaizuensis</name>
    <dbReference type="NCBI Taxonomy" id="2989713"/>
    <lineage>
        <taxon>Bacteria</taxon>
        <taxon>Bacillati</taxon>
        <taxon>Actinomycetota</taxon>
        <taxon>Actinomycetes</taxon>
        <taxon>Kitasatosporales</taxon>
        <taxon>Streptomycetaceae</taxon>
        <taxon>Streptomyces</taxon>
    </lineage>
</organism>
<feature type="domain" description="RNA polymerase sigma-70 region 2" evidence="6">
    <location>
        <begin position="122"/>
        <end position="189"/>
    </location>
</feature>
<dbReference type="NCBIfam" id="TIGR02937">
    <property type="entry name" value="sigma70-ECF"/>
    <property type="match status" value="1"/>
</dbReference>
<proteinExistence type="inferred from homology"/>
<evidence type="ECO:0000256" key="5">
    <source>
        <dbReference type="SAM" id="MobiDB-lite"/>
    </source>
</evidence>
<keyword evidence="9" id="KW-1185">Reference proteome</keyword>
<keyword evidence="4" id="KW-0804">Transcription</keyword>
<feature type="domain" description="RNA polymerase sigma factor 70 region 4 type 2" evidence="7">
    <location>
        <begin position="221"/>
        <end position="272"/>
    </location>
</feature>
<dbReference type="InterPro" id="IPR039425">
    <property type="entry name" value="RNA_pol_sigma-70-like"/>
</dbReference>
<evidence type="ECO:0000256" key="2">
    <source>
        <dbReference type="ARBA" id="ARBA00023015"/>
    </source>
</evidence>
<dbReference type="NCBIfam" id="TIGR02952">
    <property type="entry name" value="Sig70_famx2"/>
    <property type="match status" value="1"/>
</dbReference>
<dbReference type="Gene3D" id="1.10.10.10">
    <property type="entry name" value="Winged helix-like DNA-binding domain superfamily/Winged helix DNA-binding domain"/>
    <property type="match status" value="1"/>
</dbReference>
<dbReference type="SUPFAM" id="SSF88946">
    <property type="entry name" value="Sigma2 domain of RNA polymerase sigma factors"/>
    <property type="match status" value="1"/>
</dbReference>
<keyword evidence="3" id="KW-0731">Sigma factor</keyword>
<feature type="region of interest" description="Disordered" evidence="5">
    <location>
        <begin position="66"/>
        <end position="101"/>
    </location>
</feature>
<protein>
    <submittedName>
        <fullName evidence="8">Sigma-70 family RNA polymerase sigma factor</fullName>
    </submittedName>
</protein>
<dbReference type="InterPro" id="IPR007627">
    <property type="entry name" value="RNA_pol_sigma70_r2"/>
</dbReference>
<dbReference type="InterPro" id="IPR013324">
    <property type="entry name" value="RNA_pol_sigma_r3/r4-like"/>
</dbReference>
<reference evidence="8 9" key="1">
    <citation type="submission" date="2022-10" db="EMBL/GenBank/DDBJ databases">
        <title>Draft genome sequence of Streptomyces sp. YSPA8.</title>
        <authorList>
            <person name="Moriuchi R."/>
            <person name="Dohra H."/>
            <person name="Yamamura H."/>
            <person name="Kodani S."/>
        </authorList>
    </citation>
    <scope>NUCLEOTIDE SEQUENCE [LARGE SCALE GENOMIC DNA]</scope>
    <source>
        <strain evidence="8 9">YSPA8</strain>
    </source>
</reference>
<dbReference type="InterPro" id="IPR013325">
    <property type="entry name" value="RNA_pol_sigma_r2"/>
</dbReference>
<dbReference type="InterPro" id="IPR036388">
    <property type="entry name" value="WH-like_DNA-bd_sf"/>
</dbReference>
<dbReference type="EMBL" id="BSBI01000020">
    <property type="protein sequence ID" value="GLF99517.1"/>
    <property type="molecule type" value="Genomic_DNA"/>
</dbReference>
<dbReference type="InterPro" id="IPR014298">
    <property type="entry name" value="BldN-like"/>
</dbReference>
<dbReference type="Gene3D" id="1.10.1740.10">
    <property type="match status" value="1"/>
</dbReference>
<comment type="similarity">
    <text evidence="1">Belongs to the sigma-70 factor family. ECF subfamily.</text>
</comment>
<dbReference type="SUPFAM" id="SSF88659">
    <property type="entry name" value="Sigma3 and sigma4 domains of RNA polymerase sigma factors"/>
    <property type="match status" value="1"/>
</dbReference>
<dbReference type="PANTHER" id="PTHR43133:SF57">
    <property type="entry name" value="RNA POLYMERASE SIGMA-70 FACTOR"/>
    <property type="match status" value="1"/>
</dbReference>
<dbReference type="Proteomes" id="UP001291653">
    <property type="component" value="Unassembled WGS sequence"/>
</dbReference>
<evidence type="ECO:0000256" key="4">
    <source>
        <dbReference type="ARBA" id="ARBA00023163"/>
    </source>
</evidence>
<evidence type="ECO:0000313" key="9">
    <source>
        <dbReference type="Proteomes" id="UP001291653"/>
    </source>
</evidence>
<evidence type="ECO:0000259" key="6">
    <source>
        <dbReference type="Pfam" id="PF04542"/>
    </source>
</evidence>
<dbReference type="PANTHER" id="PTHR43133">
    <property type="entry name" value="RNA POLYMERASE ECF-TYPE SIGMA FACTO"/>
    <property type="match status" value="1"/>
</dbReference>
<evidence type="ECO:0000259" key="7">
    <source>
        <dbReference type="Pfam" id="PF08281"/>
    </source>
</evidence>